<dbReference type="Proteomes" id="UP001164746">
    <property type="component" value="Chromosome 5"/>
</dbReference>
<evidence type="ECO:0000313" key="1">
    <source>
        <dbReference type="EMBL" id="WAR06220.1"/>
    </source>
</evidence>
<proteinExistence type="predicted"/>
<name>A0ABY7EB55_MYAAR</name>
<gene>
    <name evidence="1" type="ORF">MAR_021589</name>
</gene>
<organism evidence="1 2">
    <name type="scientific">Mya arenaria</name>
    <name type="common">Soft-shell clam</name>
    <dbReference type="NCBI Taxonomy" id="6604"/>
    <lineage>
        <taxon>Eukaryota</taxon>
        <taxon>Metazoa</taxon>
        <taxon>Spiralia</taxon>
        <taxon>Lophotrochozoa</taxon>
        <taxon>Mollusca</taxon>
        <taxon>Bivalvia</taxon>
        <taxon>Autobranchia</taxon>
        <taxon>Heteroconchia</taxon>
        <taxon>Euheterodonta</taxon>
        <taxon>Imparidentia</taxon>
        <taxon>Neoheterodontei</taxon>
        <taxon>Myida</taxon>
        <taxon>Myoidea</taxon>
        <taxon>Myidae</taxon>
        <taxon>Mya</taxon>
    </lineage>
</organism>
<evidence type="ECO:0000313" key="2">
    <source>
        <dbReference type="Proteomes" id="UP001164746"/>
    </source>
</evidence>
<protein>
    <submittedName>
        <fullName evidence="1">Uncharacterized protein</fullName>
    </submittedName>
</protein>
<accession>A0ABY7EB55</accession>
<dbReference type="EMBL" id="CP111016">
    <property type="protein sequence ID" value="WAR06220.1"/>
    <property type="molecule type" value="Genomic_DNA"/>
</dbReference>
<reference evidence="1" key="1">
    <citation type="submission" date="2022-11" db="EMBL/GenBank/DDBJ databases">
        <title>Centuries of genome instability and evolution in soft-shell clam transmissible cancer (bioRxiv).</title>
        <authorList>
            <person name="Hart S.F.M."/>
            <person name="Yonemitsu M.A."/>
            <person name="Giersch R.M."/>
            <person name="Beal B.F."/>
            <person name="Arriagada G."/>
            <person name="Davis B.W."/>
            <person name="Ostrander E.A."/>
            <person name="Goff S.P."/>
            <person name="Metzger M.J."/>
        </authorList>
    </citation>
    <scope>NUCLEOTIDE SEQUENCE</scope>
    <source>
        <strain evidence="1">MELC-2E11</strain>
        <tissue evidence="1">Siphon/mantle</tissue>
    </source>
</reference>
<keyword evidence="2" id="KW-1185">Reference proteome</keyword>
<sequence length="239" mass="27482">MAPLTLIKPSYVNRPVTLKMEPRDEWMGGVVWKFLQPGSAEFRVANNQNDIPQNSVIVGPQFGDFFKTKCVYADTGIDIFCRTDFGIKPLNISIKVGRQFLPLVVEEFGTGPTIRDPSCFYGDNLTATCEVNDALPVPMIEIRLDEKKLKVQQHDEYERFKNTFSSKTTLTTVDKEWNGTEMCCTSKIGNNMNGRYAEKRWNITVRSLLAANYLWKFDIYWYINNNPCLLFTKETSTKR</sequence>